<dbReference type="Proteomes" id="UP000285908">
    <property type="component" value="Unassembled WGS sequence"/>
</dbReference>
<organism evidence="3 4">
    <name type="scientific">Mesobaculum littorinae</name>
    <dbReference type="NCBI Taxonomy" id="2486419"/>
    <lineage>
        <taxon>Bacteria</taxon>
        <taxon>Pseudomonadati</taxon>
        <taxon>Pseudomonadota</taxon>
        <taxon>Alphaproteobacteria</taxon>
        <taxon>Rhodobacterales</taxon>
        <taxon>Roseobacteraceae</taxon>
        <taxon>Mesobaculum</taxon>
    </lineage>
</organism>
<reference evidence="3 4" key="1">
    <citation type="submission" date="2018-11" db="EMBL/GenBank/DDBJ databases">
        <title>Mesobaculum littorinae gen. nov., sp. nov., isolated from Littorina scabra that represents a novel genus of the order Rhodobacteraceae.</title>
        <authorList>
            <person name="Li F."/>
        </authorList>
    </citation>
    <scope>NUCLEOTIDE SEQUENCE [LARGE SCALE GENOMIC DNA]</scope>
    <source>
        <strain evidence="3 4">M0103</strain>
    </source>
</reference>
<feature type="compositionally biased region" description="Low complexity" evidence="2">
    <location>
        <begin position="1"/>
        <end position="30"/>
    </location>
</feature>
<keyword evidence="3" id="KW-0378">Hydrolase</keyword>
<dbReference type="EMBL" id="RQXX01000004">
    <property type="protein sequence ID" value="RVV97477.1"/>
    <property type="molecule type" value="Genomic_DNA"/>
</dbReference>
<dbReference type="Pfam" id="PF13483">
    <property type="entry name" value="Lactamase_B_3"/>
    <property type="match status" value="1"/>
</dbReference>
<dbReference type="SUPFAM" id="SSF56281">
    <property type="entry name" value="Metallo-hydrolase/oxidoreductase"/>
    <property type="match status" value="1"/>
</dbReference>
<comment type="similarity">
    <text evidence="1">Belongs to the CMP-Neu5Ac hydroxylase family.</text>
</comment>
<keyword evidence="4" id="KW-1185">Reference proteome</keyword>
<dbReference type="GO" id="GO:0046381">
    <property type="term" value="P:CMP-N-acetylneuraminate metabolic process"/>
    <property type="evidence" value="ECO:0007669"/>
    <property type="project" value="TreeGrafter"/>
</dbReference>
<dbReference type="GO" id="GO:0005737">
    <property type="term" value="C:cytoplasm"/>
    <property type="evidence" value="ECO:0007669"/>
    <property type="project" value="TreeGrafter"/>
</dbReference>
<comment type="caution">
    <text evidence="3">The sequence shown here is derived from an EMBL/GenBank/DDBJ whole genome shotgun (WGS) entry which is preliminary data.</text>
</comment>
<feature type="region of interest" description="Disordered" evidence="2">
    <location>
        <begin position="1"/>
        <end position="39"/>
    </location>
</feature>
<dbReference type="GO" id="GO:0016787">
    <property type="term" value="F:hydrolase activity"/>
    <property type="evidence" value="ECO:0007669"/>
    <property type="project" value="UniProtKB-KW"/>
</dbReference>
<protein>
    <submittedName>
        <fullName evidence="3">MBL fold metallo-hydrolase</fullName>
    </submittedName>
</protein>
<dbReference type="InterPro" id="IPR027033">
    <property type="entry name" value="Cnh"/>
</dbReference>
<dbReference type="PANTHER" id="PTHR46522">
    <property type="entry name" value="CYTIDINE MONOPHOSPHATE-N-ACETYLNEURAMINIC ACID HYDROXYLASE"/>
    <property type="match status" value="1"/>
</dbReference>
<dbReference type="AlphaFoldDB" id="A0A438AFU6"/>
<name>A0A438AFU6_9RHOB</name>
<evidence type="ECO:0000256" key="1">
    <source>
        <dbReference type="ARBA" id="ARBA00010303"/>
    </source>
</evidence>
<dbReference type="GO" id="GO:0030338">
    <property type="term" value="F:CMP-N-acetylneuraminate monooxygenase activity"/>
    <property type="evidence" value="ECO:0007669"/>
    <property type="project" value="TreeGrafter"/>
</dbReference>
<dbReference type="PANTHER" id="PTHR46522:SF1">
    <property type="entry name" value="INACTIVE CYTIDINE MONOPHOSPHATE-N-ACETYLNEURAMINIC ACID HYDROXYLASE"/>
    <property type="match status" value="1"/>
</dbReference>
<evidence type="ECO:0000313" key="4">
    <source>
        <dbReference type="Proteomes" id="UP000285908"/>
    </source>
</evidence>
<sequence>MSATSPTPTAFSTCPTTRTTRMRTTGTDPGRPAHDFPWKRGTPMRLTHLQSASVIVEAGGQRILTDPWLVQGEYYGSWYHYPPLPMAPEDLEYDWIYVSHIHPDHMSRKTLERLDRTKPVLIHKFDEKFLKRNIESLGFEVIELPHGAPFDLGGGASIEIFAADDCDPELCGKFFGCAPVERDFRFTQIDSLAVISDGMHALLNTNDCPYELATRVLDKVKARHPRIDCLLVGYAGAGPFPQCFTFSDDALKSRAAERKHDQFIAQAVKYIRHVEPSSYMPFAGTYVLGGRLGPLNAHRGVPALDTALAEIEERLGKSGAPTGRGFLLNAGKGFDVDRGEAEAPYRPASAEDVAAFVESTRAAPYDFDEDAVEDDATLFDLAAAAWPRFARKADQIGFASGTRIVVGDGNGFAVDFTATRPPRTVPADAAPDDGPVVQIACDRRLLGRLLRGPRFAHWNNAEIGSHLAFRRDPDVFERGLYYCLSAFHA</sequence>
<evidence type="ECO:0000313" key="3">
    <source>
        <dbReference type="EMBL" id="RVV97477.1"/>
    </source>
</evidence>
<accession>A0A438AFU6</accession>
<dbReference type="OrthoDB" id="9805728at2"/>
<dbReference type="Gene3D" id="3.60.15.10">
    <property type="entry name" value="Ribonuclease Z/Hydroxyacylglutathione hydrolase-like"/>
    <property type="match status" value="1"/>
</dbReference>
<evidence type="ECO:0000256" key="2">
    <source>
        <dbReference type="SAM" id="MobiDB-lite"/>
    </source>
</evidence>
<dbReference type="InterPro" id="IPR036866">
    <property type="entry name" value="RibonucZ/Hydroxyglut_hydro"/>
</dbReference>
<proteinExistence type="inferred from homology"/>
<gene>
    <name evidence="3" type="ORF">EKE94_13110</name>
</gene>